<dbReference type="Pfam" id="PF00106">
    <property type="entry name" value="adh_short"/>
    <property type="match status" value="1"/>
</dbReference>
<dbReference type="EMBL" id="OBQD01000020">
    <property type="protein sequence ID" value="SOC46036.1"/>
    <property type="molecule type" value="Genomic_DNA"/>
</dbReference>
<dbReference type="PRINTS" id="PR00081">
    <property type="entry name" value="GDHRDH"/>
</dbReference>
<evidence type="ECO:0000256" key="1">
    <source>
        <dbReference type="ARBA" id="ARBA00006484"/>
    </source>
</evidence>
<comment type="similarity">
    <text evidence="1">Belongs to the short-chain dehydrogenases/reductases (SDR) family.</text>
</comment>
<dbReference type="PANTHER" id="PTHR44196">
    <property type="entry name" value="DEHYDROGENASE/REDUCTASE SDR FAMILY MEMBER 7B"/>
    <property type="match status" value="1"/>
</dbReference>
<keyword evidence="4" id="KW-1185">Reference proteome</keyword>
<dbReference type="Proteomes" id="UP000219167">
    <property type="component" value="Unassembled WGS sequence"/>
</dbReference>
<accession>A0A285UZ68</accession>
<dbReference type="RefSeq" id="WP_097142452.1">
    <property type="nucleotide sequence ID" value="NZ_OBQD01000020.1"/>
</dbReference>
<name>A0A285UZ68_9HYPH</name>
<dbReference type="GO" id="GO:0016020">
    <property type="term" value="C:membrane"/>
    <property type="evidence" value="ECO:0007669"/>
    <property type="project" value="TreeGrafter"/>
</dbReference>
<dbReference type="PANTHER" id="PTHR44196:SF1">
    <property type="entry name" value="DEHYDROGENASE_REDUCTASE SDR FAMILY MEMBER 7B"/>
    <property type="match status" value="1"/>
</dbReference>
<dbReference type="InterPro" id="IPR036291">
    <property type="entry name" value="NAD(P)-bd_dom_sf"/>
</dbReference>
<gene>
    <name evidence="3" type="ORF">SAMN05892877_12046</name>
</gene>
<reference evidence="3 4" key="1">
    <citation type="submission" date="2017-08" db="EMBL/GenBank/DDBJ databases">
        <authorList>
            <person name="de Groot N.N."/>
        </authorList>
    </citation>
    <scope>NUCLEOTIDE SEQUENCE [LARGE SCALE GENOMIC DNA]</scope>
    <source>
        <strain evidence="3 4">JC85</strain>
    </source>
</reference>
<evidence type="ECO:0000313" key="3">
    <source>
        <dbReference type="EMBL" id="SOC46036.1"/>
    </source>
</evidence>
<organism evidence="3 4">
    <name type="scientific">Rhizobium subbaraonis</name>
    <dbReference type="NCBI Taxonomy" id="908946"/>
    <lineage>
        <taxon>Bacteria</taxon>
        <taxon>Pseudomonadati</taxon>
        <taxon>Pseudomonadota</taxon>
        <taxon>Alphaproteobacteria</taxon>
        <taxon>Hyphomicrobiales</taxon>
        <taxon>Rhizobiaceae</taxon>
        <taxon>Rhizobium/Agrobacterium group</taxon>
        <taxon>Rhizobium</taxon>
    </lineage>
</organism>
<sequence length="268" mass="28545">MNVRLKLVSNNQPNRKDITGKVAWITGASSGIGRSLAIRLAQSGWTVAASARNAAALEKLAAVLPGIIHPYPLDVTDRKATAEALAAIEANLAPVSLAVFGAGTYRRETLASFDAGAIGEMVALNIMGTVNCLEAAMPPMVARRSGQIAVMASVAGYTGLPGAAGYGATKAALINMCEALYPELERHGVRMTVINPGFVDTPLTQRNDFPMPFLISSEEAAGHILRGLDSGSFEIAFPWKMKMVMKLLQALPPRLRFALTRRMLRNDA</sequence>
<dbReference type="SUPFAM" id="SSF51735">
    <property type="entry name" value="NAD(P)-binding Rossmann-fold domains"/>
    <property type="match status" value="1"/>
</dbReference>
<evidence type="ECO:0000256" key="2">
    <source>
        <dbReference type="ARBA" id="ARBA00023002"/>
    </source>
</evidence>
<dbReference type="AlphaFoldDB" id="A0A285UZ68"/>
<dbReference type="OrthoDB" id="335726at2"/>
<dbReference type="InterPro" id="IPR002347">
    <property type="entry name" value="SDR_fam"/>
</dbReference>
<proteinExistence type="inferred from homology"/>
<dbReference type="GO" id="GO:0016491">
    <property type="term" value="F:oxidoreductase activity"/>
    <property type="evidence" value="ECO:0007669"/>
    <property type="project" value="UniProtKB-KW"/>
</dbReference>
<dbReference type="Gene3D" id="3.40.50.720">
    <property type="entry name" value="NAD(P)-binding Rossmann-like Domain"/>
    <property type="match status" value="1"/>
</dbReference>
<evidence type="ECO:0000313" key="4">
    <source>
        <dbReference type="Proteomes" id="UP000219167"/>
    </source>
</evidence>
<keyword evidence="2" id="KW-0560">Oxidoreductase</keyword>
<protein>
    <submittedName>
        <fullName evidence="3">Short-subunit dehydrogenase</fullName>
    </submittedName>
</protein>